<dbReference type="Pfam" id="PF11228">
    <property type="entry name" value="DUF3027"/>
    <property type="match status" value="1"/>
</dbReference>
<evidence type="ECO:0000313" key="2">
    <source>
        <dbReference type="EMBL" id="BCO98121.1"/>
    </source>
</evidence>
<evidence type="ECO:0008006" key="4">
    <source>
        <dbReference type="Google" id="ProtNLM"/>
    </source>
</evidence>
<proteinExistence type="predicted"/>
<feature type="region of interest" description="Disordered" evidence="1">
    <location>
        <begin position="264"/>
        <end position="329"/>
    </location>
</feature>
<dbReference type="OMA" id="PEWVPWS"/>
<evidence type="ECO:0000256" key="1">
    <source>
        <dbReference type="SAM" id="MobiDB-lite"/>
    </source>
</evidence>
<feature type="compositionally biased region" description="Acidic residues" evidence="1">
    <location>
        <begin position="274"/>
        <end position="286"/>
    </location>
</feature>
<sequence length="329" mass="34614">MQTEDNVTRPTEGSSVATVDEWPEGLAAVLTGAADQARAAVAEFSGPEMVGDYLGVGYEDPNTATHRFLAHLPGYQGWQWAVVVAAYPGADHATVSEVVLVPGPTALLAPEWVPWEHRVRPGDLSPGDLLAPAADDPRLVPGYTASGDPQVDETAAEIGLGRRWVMSGEGRAAAAERWHTGDYGPDSPMARSTKRVCRDCGFFLPLSGSLGAMFGVCGNELSADGHIVDKQYGCGAHSDTPAPAGTGSPAYEPYDDGLLDVTQAPVEPTAPSEPTEETTETTEEAAEPTQETSEAQPESVIRAPEAQSETETAESEQQSAPEPQSESLD</sequence>
<organism evidence="2 3">
    <name type="scientific">Mycobacterium intracellulare</name>
    <dbReference type="NCBI Taxonomy" id="1767"/>
    <lineage>
        <taxon>Bacteria</taxon>
        <taxon>Bacillati</taxon>
        <taxon>Actinomycetota</taxon>
        <taxon>Actinomycetes</taxon>
        <taxon>Mycobacteriales</taxon>
        <taxon>Mycobacteriaceae</taxon>
        <taxon>Mycobacterium</taxon>
        <taxon>Mycobacterium avium complex (MAC)</taxon>
    </lineage>
</organism>
<dbReference type="Proteomes" id="UP000595205">
    <property type="component" value="Chromosome"/>
</dbReference>
<dbReference type="AlphaFoldDB" id="A0A7R7MSX9"/>
<accession>A0A7R7MSX9</accession>
<evidence type="ECO:0000313" key="3">
    <source>
        <dbReference type="Proteomes" id="UP000595205"/>
    </source>
</evidence>
<feature type="compositionally biased region" description="Low complexity" evidence="1">
    <location>
        <begin position="287"/>
        <end position="296"/>
    </location>
</feature>
<gene>
    <name evidence="2" type="ORF">MINTM018_08910</name>
</gene>
<protein>
    <recommendedName>
        <fullName evidence="4">DUF3027 domain-containing protein</fullName>
    </recommendedName>
</protein>
<feature type="compositionally biased region" description="Low complexity" evidence="1">
    <location>
        <begin position="305"/>
        <end position="320"/>
    </location>
</feature>
<name>A0A7R7MSX9_MYCIT</name>
<dbReference type="InterPro" id="IPR021391">
    <property type="entry name" value="DUF3027"/>
</dbReference>
<reference evidence="2 3" key="1">
    <citation type="submission" date="2020-12" db="EMBL/GenBank/DDBJ databases">
        <title>Genome sequence of clinical Mycobacterium intracellulare strains.</title>
        <authorList>
            <person name="Tateishi Y."/>
            <person name="Matsumoto S."/>
            <person name="Fukushima Y."/>
            <person name="Nakajima C."/>
            <person name="Suzuki Y."/>
        </authorList>
    </citation>
    <scope>NUCLEOTIDE SEQUENCE [LARGE SCALE GENOMIC DNA]</scope>
    <source>
        <strain evidence="2 3">M018</strain>
    </source>
</reference>
<dbReference type="EMBL" id="AP024255">
    <property type="protein sequence ID" value="BCO98121.1"/>
    <property type="molecule type" value="Genomic_DNA"/>
</dbReference>